<evidence type="ECO:0000313" key="3">
    <source>
        <dbReference type="Proteomes" id="UP001597180"/>
    </source>
</evidence>
<comment type="caution">
    <text evidence="2">The sequence shown here is derived from an EMBL/GenBank/DDBJ whole genome shotgun (WGS) entry which is preliminary data.</text>
</comment>
<dbReference type="EMBL" id="JBHTLU010000047">
    <property type="protein sequence ID" value="MFD1224723.1"/>
    <property type="molecule type" value="Genomic_DNA"/>
</dbReference>
<feature type="signal peptide" evidence="1">
    <location>
        <begin position="1"/>
        <end position="22"/>
    </location>
</feature>
<dbReference type="PANTHER" id="PTHR42941:SF1">
    <property type="entry name" value="SLL1037 PROTEIN"/>
    <property type="match status" value="1"/>
</dbReference>
<reference evidence="3" key="1">
    <citation type="journal article" date="2019" name="Int. J. Syst. Evol. Microbiol.">
        <title>The Global Catalogue of Microorganisms (GCM) 10K type strain sequencing project: providing services to taxonomists for standard genome sequencing and annotation.</title>
        <authorList>
            <consortium name="The Broad Institute Genomics Platform"/>
            <consortium name="The Broad Institute Genome Sequencing Center for Infectious Disease"/>
            <person name="Wu L."/>
            <person name="Ma J."/>
        </authorList>
    </citation>
    <scope>NUCLEOTIDE SEQUENCE [LARGE SCALE GENOMIC DNA]</scope>
    <source>
        <strain evidence="3">CCUG 53270</strain>
    </source>
</reference>
<keyword evidence="1" id="KW-0732">Signal</keyword>
<dbReference type="PROSITE" id="PS51257">
    <property type="entry name" value="PROKAR_LIPOPROTEIN"/>
    <property type="match status" value="1"/>
</dbReference>
<sequence>MKLFSKKFMTAGLLSLALVATAGCGTSGGAKTPAAQPASNAPSSTIPANIKFATNTQGSAWYVYGASIAEMMRPVLKNSTLDVLPFSGGVGNATMLKDKKADIALSFSITSKWAYEGTNAYTDKQQDLRALVGSMDQYYVGLVASKSFVDKNSVKSIKDIADKKLPVRVYTNTKGSLAEFATRQVLEAYGLTYDNVKKFGGKVELTSNDVIQTAFQNGEADLHILVMPKGHPTISEIAVHTPIAFIPMENDVVDKFKKMGYQAATLPKDSYKGQTADVPTIGFSSMILTTLGLNEELAYNITKTIMENKDKLVNAHDALKDFDTTKAMDPASINVPLHPGAEKYYKEKGLLK</sequence>
<organism evidence="2 3">
    <name type="scientific">Paenibacillus vulneris</name>
    <dbReference type="NCBI Taxonomy" id="1133364"/>
    <lineage>
        <taxon>Bacteria</taxon>
        <taxon>Bacillati</taxon>
        <taxon>Bacillota</taxon>
        <taxon>Bacilli</taxon>
        <taxon>Bacillales</taxon>
        <taxon>Paenibacillaceae</taxon>
        <taxon>Paenibacillus</taxon>
    </lineage>
</organism>
<dbReference type="PANTHER" id="PTHR42941">
    <property type="entry name" value="SLL1037 PROTEIN"/>
    <property type="match status" value="1"/>
</dbReference>
<keyword evidence="3" id="KW-1185">Reference proteome</keyword>
<feature type="chain" id="PRO_5047265992" evidence="1">
    <location>
        <begin position="23"/>
        <end position="352"/>
    </location>
</feature>
<dbReference type="Pfam" id="PF16868">
    <property type="entry name" value="NMT1_3"/>
    <property type="match status" value="1"/>
</dbReference>
<gene>
    <name evidence="2" type="ORF">ACFQ4B_31895</name>
</gene>
<proteinExistence type="predicted"/>
<evidence type="ECO:0000256" key="1">
    <source>
        <dbReference type="SAM" id="SignalP"/>
    </source>
</evidence>
<name>A0ABW3UUY6_9BACL</name>
<evidence type="ECO:0000313" key="2">
    <source>
        <dbReference type="EMBL" id="MFD1224723.1"/>
    </source>
</evidence>
<protein>
    <submittedName>
        <fullName evidence="2">TAXI family TRAP transporter solute-binding subunit</fullName>
    </submittedName>
</protein>
<accession>A0ABW3UUY6</accession>
<dbReference type="Proteomes" id="UP001597180">
    <property type="component" value="Unassembled WGS sequence"/>
</dbReference>
<dbReference type="Gene3D" id="3.40.190.10">
    <property type="entry name" value="Periplasmic binding protein-like II"/>
    <property type="match status" value="2"/>
</dbReference>
<dbReference type="InterPro" id="IPR011852">
    <property type="entry name" value="TRAP_TAXI"/>
</dbReference>
<dbReference type="SUPFAM" id="SSF53850">
    <property type="entry name" value="Periplasmic binding protein-like II"/>
    <property type="match status" value="1"/>
</dbReference>
<dbReference type="RefSeq" id="WP_192701944.1">
    <property type="nucleotide sequence ID" value="NZ_BAABJG010000010.1"/>
</dbReference>
<dbReference type="NCBIfam" id="TIGR02122">
    <property type="entry name" value="TRAP_TAXI"/>
    <property type="match status" value="1"/>
</dbReference>